<dbReference type="GO" id="GO:0003676">
    <property type="term" value="F:nucleic acid binding"/>
    <property type="evidence" value="ECO:0007669"/>
    <property type="project" value="InterPro"/>
</dbReference>
<evidence type="ECO:0000313" key="3">
    <source>
        <dbReference type="EMBL" id="KAJ1967140.1"/>
    </source>
</evidence>
<protein>
    <recommendedName>
        <fullName evidence="2">Fe2OG dioxygenase domain-containing protein</fullName>
    </recommendedName>
</protein>
<dbReference type="AlphaFoldDB" id="A0A9W8AWL4"/>
<feature type="domain" description="Fe2OG dioxygenase" evidence="2">
    <location>
        <begin position="336"/>
        <end position="461"/>
    </location>
</feature>
<feature type="region of interest" description="Disordered" evidence="1">
    <location>
        <begin position="485"/>
        <end position="512"/>
    </location>
</feature>
<dbReference type="GO" id="GO:0070988">
    <property type="term" value="P:demethylation"/>
    <property type="evidence" value="ECO:0007669"/>
    <property type="project" value="InterPro"/>
</dbReference>
<dbReference type="Gene3D" id="3.30.70.330">
    <property type="match status" value="1"/>
</dbReference>
<dbReference type="SUPFAM" id="SSF54928">
    <property type="entry name" value="RNA-binding domain, RBD"/>
    <property type="match status" value="1"/>
</dbReference>
<reference evidence="3" key="1">
    <citation type="submission" date="2022-07" db="EMBL/GenBank/DDBJ databases">
        <title>Phylogenomic reconstructions and comparative analyses of Kickxellomycotina fungi.</title>
        <authorList>
            <person name="Reynolds N.K."/>
            <person name="Stajich J.E."/>
            <person name="Barry K."/>
            <person name="Grigoriev I.V."/>
            <person name="Crous P."/>
            <person name="Smith M.E."/>
        </authorList>
    </citation>
    <scope>NUCLEOTIDE SEQUENCE</scope>
    <source>
        <strain evidence="3">RSA 1196</strain>
    </source>
</reference>
<dbReference type="InterPro" id="IPR005123">
    <property type="entry name" value="Oxoglu/Fe-dep_dioxygenase_dom"/>
</dbReference>
<dbReference type="InterPro" id="IPR035979">
    <property type="entry name" value="RBD_domain_sf"/>
</dbReference>
<feature type="region of interest" description="Disordered" evidence="1">
    <location>
        <begin position="1"/>
        <end position="65"/>
    </location>
</feature>
<organism evidence="3 4">
    <name type="scientific">Dispira parvispora</name>
    <dbReference type="NCBI Taxonomy" id="1520584"/>
    <lineage>
        <taxon>Eukaryota</taxon>
        <taxon>Fungi</taxon>
        <taxon>Fungi incertae sedis</taxon>
        <taxon>Zoopagomycota</taxon>
        <taxon>Kickxellomycotina</taxon>
        <taxon>Dimargaritomycetes</taxon>
        <taxon>Dimargaritales</taxon>
        <taxon>Dimargaritaceae</taxon>
        <taxon>Dispira</taxon>
    </lineage>
</organism>
<dbReference type="Pfam" id="PF13532">
    <property type="entry name" value="2OG-FeII_Oxy_2"/>
    <property type="match status" value="1"/>
</dbReference>
<evidence type="ECO:0000313" key="4">
    <source>
        <dbReference type="Proteomes" id="UP001150925"/>
    </source>
</evidence>
<dbReference type="InterPro" id="IPR012677">
    <property type="entry name" value="Nucleotide-bd_a/b_plait_sf"/>
</dbReference>
<evidence type="ECO:0000256" key="1">
    <source>
        <dbReference type="SAM" id="MobiDB-lite"/>
    </source>
</evidence>
<gene>
    <name evidence="3" type="ORF">IWQ62_002036</name>
</gene>
<dbReference type="EMBL" id="JANBPY010000387">
    <property type="protein sequence ID" value="KAJ1967140.1"/>
    <property type="molecule type" value="Genomic_DNA"/>
</dbReference>
<keyword evidence="4" id="KW-1185">Reference proteome</keyword>
<name>A0A9W8AWL4_9FUNG</name>
<accession>A0A9W8AWL4</accession>
<dbReference type="SUPFAM" id="SSF51197">
    <property type="entry name" value="Clavaminate synthase-like"/>
    <property type="match status" value="1"/>
</dbReference>
<evidence type="ECO:0000259" key="2">
    <source>
        <dbReference type="PROSITE" id="PS51471"/>
    </source>
</evidence>
<dbReference type="InterPro" id="IPR032857">
    <property type="entry name" value="ALKBH4"/>
</dbReference>
<feature type="compositionally biased region" description="Polar residues" evidence="1">
    <location>
        <begin position="34"/>
        <end position="51"/>
    </location>
</feature>
<dbReference type="GO" id="GO:0016491">
    <property type="term" value="F:oxidoreductase activity"/>
    <property type="evidence" value="ECO:0007669"/>
    <property type="project" value="TreeGrafter"/>
</dbReference>
<dbReference type="OrthoDB" id="271595at2759"/>
<dbReference type="PROSITE" id="PS51471">
    <property type="entry name" value="FE2OG_OXY"/>
    <property type="match status" value="1"/>
</dbReference>
<dbReference type="InterPro" id="IPR037151">
    <property type="entry name" value="AlkB-like_sf"/>
</dbReference>
<dbReference type="Proteomes" id="UP001150925">
    <property type="component" value="Unassembled WGS sequence"/>
</dbReference>
<dbReference type="PANTHER" id="PTHR12463">
    <property type="entry name" value="OXYGENASE-RELATED"/>
    <property type="match status" value="1"/>
</dbReference>
<proteinExistence type="predicted"/>
<dbReference type="GO" id="GO:0032451">
    <property type="term" value="F:demethylase activity"/>
    <property type="evidence" value="ECO:0007669"/>
    <property type="project" value="TreeGrafter"/>
</dbReference>
<dbReference type="InterPro" id="IPR027450">
    <property type="entry name" value="AlkB-like"/>
</dbReference>
<feature type="compositionally biased region" description="Low complexity" evidence="1">
    <location>
        <begin position="1"/>
        <end position="15"/>
    </location>
</feature>
<sequence>MDSTYSDPTPPSSCSASRLPELPLALDSDHEAVTDTSPKTSCTSQQFNTAPRRTPRNKRQERLERKRQAAYRSLTKVEGVPDCTSLFDTQPTPILCIVNVGYGGINGATTEQIQAIVSAFPGFEQVVMTHGKPHSFLVFSDTQAAHHARQVLHEQQCEHLVNKVLFVDYVPLHHTAFTSPLQSHIERLLRAGHVDAPQEPTRLTRAQETAMRVDFPATMATDELIAQLRARGLYLFNDYLTVEEEQAILDYLDTQPESSWSTVNGRYVQHYGHAFNYQRRMVGTPDEAAEKEFPVVIQRVLERLRELPCFTPTTDSPPGDTPSPYYGRQAPLNYPHLNQLTASKYPVGSGIAFHSDSHISFTDTLLIISLASPITMEFRSPFYPSISQLHLQTTTTQASDIPALPNPAFIDLPPRSLIIMAGEIRYGWEHAIRARKSDLLFESGGIRPRRVRASLTLREVDFSRTCHCPWEALCDRNLGASDVTPDRAHTHTGPASKQDTLATALELPTDFP</sequence>
<dbReference type="PANTHER" id="PTHR12463:SF1">
    <property type="entry name" value="2-OXOGLUTARATE AND FE-DEPENDENT OXYGENASE FAMILY PROTEIN"/>
    <property type="match status" value="1"/>
</dbReference>
<comment type="caution">
    <text evidence="3">The sequence shown here is derived from an EMBL/GenBank/DDBJ whole genome shotgun (WGS) entry which is preliminary data.</text>
</comment>
<dbReference type="Gene3D" id="2.60.120.590">
    <property type="entry name" value="Alpha-ketoglutarate-dependent dioxygenase AlkB-like"/>
    <property type="match status" value="1"/>
</dbReference>